<dbReference type="InterPro" id="IPR009057">
    <property type="entry name" value="Homeodomain-like_sf"/>
</dbReference>
<feature type="domain" description="Homeobox" evidence="7">
    <location>
        <begin position="126"/>
        <end position="186"/>
    </location>
</feature>
<keyword evidence="8" id="KW-1185">Reference proteome</keyword>
<feature type="DNA-binding region" description="Homeobox" evidence="5">
    <location>
        <begin position="128"/>
        <end position="187"/>
    </location>
</feature>
<dbReference type="GeneID" id="112057799"/>
<evidence type="ECO:0000256" key="3">
    <source>
        <dbReference type="ARBA" id="ARBA00023155"/>
    </source>
</evidence>
<evidence type="ECO:0000256" key="4">
    <source>
        <dbReference type="ARBA" id="ARBA00023242"/>
    </source>
</evidence>
<gene>
    <name evidence="9" type="primary">LOC112057799</name>
</gene>
<dbReference type="PANTHER" id="PTHR24339:SF28">
    <property type="entry name" value="E5-RELATED"/>
    <property type="match status" value="1"/>
</dbReference>
<dbReference type="CDD" id="cd00086">
    <property type="entry name" value="homeodomain"/>
    <property type="match status" value="1"/>
</dbReference>
<keyword evidence="3 5" id="KW-0371">Homeobox</keyword>
<reference evidence="9" key="1">
    <citation type="submission" date="2025-08" db="UniProtKB">
        <authorList>
            <consortium name="RefSeq"/>
        </authorList>
    </citation>
    <scope>IDENTIFICATION</scope>
</reference>
<dbReference type="InterPro" id="IPR050877">
    <property type="entry name" value="EMX-VAX-Noto_Homeobox_TFs"/>
</dbReference>
<organism evidence="8 9">
    <name type="scientific">Bicyclus anynana</name>
    <name type="common">Squinting bush brown butterfly</name>
    <dbReference type="NCBI Taxonomy" id="110368"/>
    <lineage>
        <taxon>Eukaryota</taxon>
        <taxon>Metazoa</taxon>
        <taxon>Ecdysozoa</taxon>
        <taxon>Arthropoda</taxon>
        <taxon>Hexapoda</taxon>
        <taxon>Insecta</taxon>
        <taxon>Pterygota</taxon>
        <taxon>Neoptera</taxon>
        <taxon>Endopterygota</taxon>
        <taxon>Lepidoptera</taxon>
        <taxon>Glossata</taxon>
        <taxon>Ditrysia</taxon>
        <taxon>Papilionoidea</taxon>
        <taxon>Nymphalidae</taxon>
        <taxon>Satyrinae</taxon>
        <taxon>Satyrini</taxon>
        <taxon>Mycalesina</taxon>
        <taxon>Bicyclus</taxon>
    </lineage>
</organism>
<dbReference type="PROSITE" id="PS50071">
    <property type="entry name" value="HOMEOBOX_2"/>
    <property type="match status" value="1"/>
</dbReference>
<dbReference type="InterPro" id="IPR001356">
    <property type="entry name" value="HD"/>
</dbReference>
<dbReference type="Proteomes" id="UP001652582">
    <property type="component" value="Chromosome 10"/>
</dbReference>
<evidence type="ECO:0000256" key="6">
    <source>
        <dbReference type="RuleBase" id="RU000682"/>
    </source>
</evidence>
<keyword evidence="4 5" id="KW-0539">Nucleus</keyword>
<dbReference type="PANTHER" id="PTHR24339">
    <property type="entry name" value="HOMEOBOX PROTEIN EMX-RELATED"/>
    <property type="match status" value="1"/>
</dbReference>
<comment type="subcellular location">
    <subcellularLocation>
        <location evidence="1 5 6">Nucleus</location>
    </subcellularLocation>
</comment>
<dbReference type="SMART" id="SM00389">
    <property type="entry name" value="HOX"/>
    <property type="match status" value="1"/>
</dbReference>
<name>A0ABM3LL54_BICAN</name>
<dbReference type="SUPFAM" id="SSF46689">
    <property type="entry name" value="Homeodomain-like"/>
    <property type="match status" value="1"/>
</dbReference>
<proteinExistence type="predicted"/>
<accession>A0ABM3LL54</accession>
<keyword evidence="2 5" id="KW-0238">DNA-binding</keyword>
<protein>
    <submittedName>
        <fullName evidence="9">Homeobox protein ceh-31-like isoform X1</fullName>
    </submittedName>
</protein>
<dbReference type="RefSeq" id="XP_052739820.1">
    <property type="nucleotide sequence ID" value="XM_052883860.1"/>
</dbReference>
<dbReference type="Pfam" id="PF00046">
    <property type="entry name" value="Homeodomain"/>
    <property type="match status" value="1"/>
</dbReference>
<evidence type="ECO:0000313" key="9">
    <source>
        <dbReference type="RefSeq" id="XP_052739820.1"/>
    </source>
</evidence>
<evidence type="ECO:0000313" key="8">
    <source>
        <dbReference type="Proteomes" id="UP001652582"/>
    </source>
</evidence>
<sequence length="287" mass="32984">MLGKIYPAIMKSEINTDKYFSSNNNLIKLWIAVINKPEHGFTQPCQEEDTVVFNDSSCLVYQNAIVQGWINNCEVLGFIPDCPSPDYPATDCFNYSVYNQKQTSHARSFHGLHSSPPKRNALRVNLKRKRKRTIFTTEQIVILEGVFQRKPYISREERLAMMNSLQLSEKAIKIWFQNRRRLTDKKCQEYTSDSPSSQDSQDYSESLTFIEAQIKDNTDENGYVTLNDHAMSELVNVIDDCIPKDLNLNDLEFCRNTNSSRALYPAITEDVVMYEPISPASSDHNVI</sequence>
<evidence type="ECO:0000256" key="2">
    <source>
        <dbReference type="ARBA" id="ARBA00023125"/>
    </source>
</evidence>
<evidence type="ECO:0000256" key="5">
    <source>
        <dbReference type="PROSITE-ProRule" id="PRU00108"/>
    </source>
</evidence>
<evidence type="ECO:0000259" key="7">
    <source>
        <dbReference type="PROSITE" id="PS50071"/>
    </source>
</evidence>
<evidence type="ECO:0000256" key="1">
    <source>
        <dbReference type="ARBA" id="ARBA00004123"/>
    </source>
</evidence>
<dbReference type="Gene3D" id="1.10.10.60">
    <property type="entry name" value="Homeodomain-like"/>
    <property type="match status" value="1"/>
</dbReference>